<protein>
    <submittedName>
        <fullName evidence="3 5">Uncharacterized protein</fullName>
    </submittedName>
</protein>
<gene>
    <name evidence="3" type="ORF">SCUD_LOCUS2492</name>
</gene>
<feature type="region of interest" description="Disordered" evidence="1">
    <location>
        <begin position="91"/>
        <end position="119"/>
    </location>
</feature>
<evidence type="ECO:0000313" key="4">
    <source>
        <dbReference type="Proteomes" id="UP000279833"/>
    </source>
</evidence>
<dbReference type="Proteomes" id="UP000279833">
    <property type="component" value="Unassembled WGS sequence"/>
</dbReference>
<sequence length="296" mass="33376">MKMIFKFIVSGQIKFISLFSLLCCEYLFHFRKSFSKNLTKLTNQTSDKASTSRVNRKKKTMVPLVEISKPSGFNANASDDHSNLSNRSRFTKIESASPPPPTAAPSTSTTAVNKDASPPRMAEADIVAAVQASIRLTEDVNNNHHHEIRRKQAQRISSRKKCYNSSSPSSASGPDVDDDNNKSKLDRVMNVFYQNDNSPAHLNYQSDTIDKISSPSTADNQRVVNHRNKKETSISAVPRLPHTKQPTDEYNEFTVEQCVTSQESLETTNHTCEFPLLFPYFKNTILILYFLVYTVK</sequence>
<evidence type="ECO:0000313" key="5">
    <source>
        <dbReference type="WBParaSite" id="SCUD_0000249101-mRNA-1"/>
    </source>
</evidence>
<feature type="compositionally biased region" description="Basic residues" evidence="1">
    <location>
        <begin position="146"/>
        <end position="162"/>
    </location>
</feature>
<feature type="region of interest" description="Disordered" evidence="1">
    <location>
        <begin position="141"/>
        <end position="182"/>
    </location>
</feature>
<dbReference type="WBParaSite" id="SCUD_0000249101-mRNA-1">
    <property type="protein sequence ID" value="SCUD_0000249101-mRNA-1"/>
    <property type="gene ID" value="SCUD_0000249101"/>
</dbReference>
<keyword evidence="2" id="KW-1133">Transmembrane helix</keyword>
<dbReference type="AlphaFoldDB" id="A0A183JIG8"/>
<accession>A0A183JIG8</accession>
<reference evidence="5" key="1">
    <citation type="submission" date="2016-06" db="UniProtKB">
        <authorList>
            <consortium name="WormBaseParasite"/>
        </authorList>
    </citation>
    <scope>IDENTIFICATION</scope>
</reference>
<keyword evidence="2" id="KW-0812">Transmembrane</keyword>
<feature type="transmembrane region" description="Helical" evidence="2">
    <location>
        <begin position="7"/>
        <end position="28"/>
    </location>
</feature>
<evidence type="ECO:0000313" key="3">
    <source>
        <dbReference type="EMBL" id="VDO74914.1"/>
    </source>
</evidence>
<keyword evidence="4" id="KW-1185">Reference proteome</keyword>
<name>A0A183JIG8_9TREM</name>
<reference evidence="3 4" key="2">
    <citation type="submission" date="2018-11" db="EMBL/GenBank/DDBJ databases">
        <authorList>
            <consortium name="Pathogen Informatics"/>
        </authorList>
    </citation>
    <scope>NUCLEOTIDE SEQUENCE [LARGE SCALE GENOMIC DNA]</scope>
    <source>
        <strain evidence="3">Dakar</strain>
        <strain evidence="4">Dakar, Senegal</strain>
    </source>
</reference>
<proteinExistence type="predicted"/>
<feature type="compositionally biased region" description="Low complexity" evidence="1">
    <location>
        <begin position="163"/>
        <end position="172"/>
    </location>
</feature>
<evidence type="ECO:0000256" key="1">
    <source>
        <dbReference type="SAM" id="MobiDB-lite"/>
    </source>
</evidence>
<organism evidence="5">
    <name type="scientific">Schistosoma curassoni</name>
    <dbReference type="NCBI Taxonomy" id="6186"/>
    <lineage>
        <taxon>Eukaryota</taxon>
        <taxon>Metazoa</taxon>
        <taxon>Spiralia</taxon>
        <taxon>Lophotrochozoa</taxon>
        <taxon>Platyhelminthes</taxon>
        <taxon>Trematoda</taxon>
        <taxon>Digenea</taxon>
        <taxon>Strigeidida</taxon>
        <taxon>Schistosomatoidea</taxon>
        <taxon>Schistosomatidae</taxon>
        <taxon>Schistosoma</taxon>
    </lineage>
</organism>
<keyword evidence="2" id="KW-0472">Membrane</keyword>
<evidence type="ECO:0000256" key="2">
    <source>
        <dbReference type="SAM" id="Phobius"/>
    </source>
</evidence>
<dbReference type="EMBL" id="UZAK01002437">
    <property type="protein sequence ID" value="VDO74914.1"/>
    <property type="molecule type" value="Genomic_DNA"/>
</dbReference>